<keyword evidence="2" id="KW-1185">Reference proteome</keyword>
<comment type="caution">
    <text evidence="1">The sequence shown here is derived from an EMBL/GenBank/DDBJ whole genome shotgun (WGS) entry which is preliminary data.</text>
</comment>
<name>A0AAD5PQ46_9CRUS</name>
<proteinExistence type="predicted"/>
<gene>
    <name evidence="1" type="ORF">GHT06_020613</name>
</gene>
<dbReference type="AlphaFoldDB" id="A0AAD5PQ46"/>
<reference evidence="1 2" key="1">
    <citation type="submission" date="2022-05" db="EMBL/GenBank/DDBJ databases">
        <title>A multi-omics perspective on studying reproductive biology in Daphnia sinensis.</title>
        <authorList>
            <person name="Jia J."/>
        </authorList>
    </citation>
    <scope>NUCLEOTIDE SEQUENCE [LARGE SCALE GENOMIC DNA]</scope>
    <source>
        <strain evidence="1 2">WSL</strain>
    </source>
</reference>
<evidence type="ECO:0000313" key="2">
    <source>
        <dbReference type="Proteomes" id="UP000820818"/>
    </source>
</evidence>
<protein>
    <submittedName>
        <fullName evidence="1">Uncharacterized protein</fullName>
    </submittedName>
</protein>
<accession>A0AAD5PQ46</accession>
<dbReference type="EMBL" id="WJBH02000009">
    <property type="protein sequence ID" value="KAI9552734.1"/>
    <property type="molecule type" value="Genomic_DNA"/>
</dbReference>
<organism evidence="1 2">
    <name type="scientific">Daphnia sinensis</name>
    <dbReference type="NCBI Taxonomy" id="1820382"/>
    <lineage>
        <taxon>Eukaryota</taxon>
        <taxon>Metazoa</taxon>
        <taxon>Ecdysozoa</taxon>
        <taxon>Arthropoda</taxon>
        <taxon>Crustacea</taxon>
        <taxon>Branchiopoda</taxon>
        <taxon>Diplostraca</taxon>
        <taxon>Cladocera</taxon>
        <taxon>Anomopoda</taxon>
        <taxon>Daphniidae</taxon>
        <taxon>Daphnia</taxon>
        <taxon>Daphnia similis group</taxon>
    </lineage>
</organism>
<dbReference type="Proteomes" id="UP000820818">
    <property type="component" value="Linkage Group LG9"/>
</dbReference>
<evidence type="ECO:0000313" key="1">
    <source>
        <dbReference type="EMBL" id="KAI9552734.1"/>
    </source>
</evidence>
<sequence length="98" mass="11249">MGRSTHGQMKKIVSPVSEHTFQNDQACIRYLNSSLAEFFRKIERPVNASVGILRIGPIVEEIVNKLNQNGRNFYVEQMAIQKLDFKVQITYLICLHAI</sequence>